<dbReference type="Proteomes" id="UP000280708">
    <property type="component" value="Plasmid pF1"/>
</dbReference>
<evidence type="ECO:0000256" key="6">
    <source>
        <dbReference type="ARBA" id="ARBA00022692"/>
    </source>
</evidence>
<evidence type="ECO:0000256" key="16">
    <source>
        <dbReference type="PIRSR" id="PIRSR603187-2"/>
    </source>
</evidence>
<evidence type="ECO:0000256" key="7">
    <source>
        <dbReference type="ARBA" id="ARBA00022723"/>
    </source>
</evidence>
<keyword evidence="8 17" id="KW-0732">Signal</keyword>
<reference evidence="18 19" key="1">
    <citation type="submission" date="2018-10" db="EMBL/GenBank/DDBJ databases">
        <title>Characterization and genome analysis of a novel bacterium Sphingobium yanoikuyae SJTF8 capable of degrading PAHs.</title>
        <authorList>
            <person name="Yin C."/>
            <person name="Xiong W."/>
            <person name="Liang R."/>
        </authorList>
    </citation>
    <scope>NUCLEOTIDE SEQUENCE [LARGE SCALE GENOMIC DNA]</scope>
    <source>
        <strain evidence="18 19">SJTF8</strain>
        <plasmid evidence="19">pf1</plasmid>
    </source>
</reference>
<evidence type="ECO:0000256" key="13">
    <source>
        <dbReference type="ARBA" id="ARBA00023136"/>
    </source>
</evidence>
<evidence type="ECO:0000256" key="12">
    <source>
        <dbReference type="ARBA" id="ARBA00023098"/>
    </source>
</evidence>
<dbReference type="PANTHER" id="PTHR40457">
    <property type="entry name" value="PHOSPHOLIPASE A1"/>
    <property type="match status" value="1"/>
</dbReference>
<evidence type="ECO:0000256" key="2">
    <source>
        <dbReference type="ARBA" id="ARBA00001604"/>
    </source>
</evidence>
<accession>A0A3G2ULA6</accession>
<evidence type="ECO:0000256" key="14">
    <source>
        <dbReference type="ARBA" id="ARBA00023237"/>
    </source>
</evidence>
<evidence type="ECO:0000256" key="8">
    <source>
        <dbReference type="ARBA" id="ARBA00022729"/>
    </source>
</evidence>
<keyword evidence="7 16" id="KW-0479">Metal-binding</keyword>
<dbReference type="AlphaFoldDB" id="A0A3G2ULA6"/>
<keyword evidence="6" id="KW-0812">Transmembrane</keyword>
<evidence type="ECO:0000256" key="9">
    <source>
        <dbReference type="ARBA" id="ARBA00022801"/>
    </source>
</evidence>
<evidence type="ECO:0000313" key="19">
    <source>
        <dbReference type="Proteomes" id="UP000280708"/>
    </source>
</evidence>
<dbReference type="GO" id="GO:0008970">
    <property type="term" value="F:phospholipase A1 activity"/>
    <property type="evidence" value="ECO:0007669"/>
    <property type="project" value="UniProtKB-EC"/>
</dbReference>
<dbReference type="InterPro" id="IPR003187">
    <property type="entry name" value="PLipase_A1"/>
</dbReference>
<comment type="function">
    <text evidence="17">Hydrolysis of phosphatidylcholine with phospholipase A2 (EC 3.1.1.4) and phospholipase A1 (EC 3.1.1.32) activities.</text>
</comment>
<evidence type="ECO:0000256" key="10">
    <source>
        <dbReference type="ARBA" id="ARBA00022837"/>
    </source>
</evidence>
<keyword evidence="14 17" id="KW-0998">Cell outer membrane</keyword>
<gene>
    <name evidence="18" type="ORF">EBF16_01845</name>
</gene>
<keyword evidence="12 17" id="KW-0443">Lipid metabolism</keyword>
<dbReference type="SUPFAM" id="SSF56931">
    <property type="entry name" value="Outer membrane phospholipase A (OMPLA)"/>
    <property type="match status" value="1"/>
</dbReference>
<feature type="binding site" description="in dimeric form" evidence="16">
    <location>
        <position position="263"/>
    </location>
    <ligand>
        <name>Ca(2+)</name>
        <dbReference type="ChEBI" id="CHEBI:29108"/>
        <label>1</label>
    </ligand>
</feature>
<feature type="binding site" description="in dimeric form" evidence="16">
    <location>
        <position position="223"/>
    </location>
    <ligand>
        <name>Ca(2+)</name>
        <dbReference type="ChEBI" id="CHEBI:29108"/>
        <label>1</label>
    </ligand>
</feature>
<keyword evidence="9 17" id="KW-0378">Hydrolase</keyword>
<evidence type="ECO:0000256" key="15">
    <source>
        <dbReference type="PIRSR" id="PIRSR603187-1"/>
    </source>
</evidence>
<dbReference type="GO" id="GO:0009279">
    <property type="term" value="C:cell outer membrane"/>
    <property type="evidence" value="ECO:0007669"/>
    <property type="project" value="UniProtKB-SubCell"/>
</dbReference>
<dbReference type="EC" id="3.1.1.32" evidence="17"/>
<keyword evidence="11 17" id="KW-0442">Lipid degradation</keyword>
<evidence type="ECO:0000256" key="1">
    <source>
        <dbReference type="ARBA" id="ARBA00000111"/>
    </source>
</evidence>
<dbReference type="Gene3D" id="2.40.230.10">
    <property type="entry name" value="Phospholipase A1"/>
    <property type="match status" value="1"/>
</dbReference>
<evidence type="ECO:0000256" key="5">
    <source>
        <dbReference type="ARBA" id="ARBA00022452"/>
    </source>
</evidence>
<dbReference type="GO" id="GO:0004623">
    <property type="term" value="F:phospholipase A2 activity"/>
    <property type="evidence" value="ECO:0007669"/>
    <property type="project" value="UniProtKB-EC"/>
</dbReference>
<keyword evidence="13" id="KW-0472">Membrane</keyword>
<comment type="cofactor">
    <cofactor evidence="17">
        <name>Ca(2+)</name>
        <dbReference type="ChEBI" id="CHEBI:29108"/>
    </cofactor>
    <text evidence="17">Binds 1 Ca(2+) ion per monomer. In the dimeric form the Ca(2+) is bound by different amino acids with binding of each Ca(2+) shared with ligands coming from each monomer. The Ca(2+) ion may have a role in catalysis.</text>
</comment>
<dbReference type="EC" id="3.1.1.4" evidence="17"/>
<protein>
    <recommendedName>
        <fullName evidence="17">Phospholipase A1</fullName>
        <ecNumber evidence="17">3.1.1.32</ecNumber>
        <ecNumber evidence="17">3.1.1.4</ecNumber>
    </recommendedName>
    <alternativeName>
        <fullName evidence="17">Phosphatidylcholine 1-acylhydrolase</fullName>
    </alternativeName>
</protein>
<evidence type="ECO:0000256" key="3">
    <source>
        <dbReference type="ARBA" id="ARBA00010525"/>
    </source>
</evidence>
<feature type="chain" id="PRO_5019610031" description="Phospholipase A1" evidence="17">
    <location>
        <begin position="23"/>
        <end position="395"/>
    </location>
</feature>
<dbReference type="GO" id="GO:0046872">
    <property type="term" value="F:metal ion binding"/>
    <property type="evidence" value="ECO:0007669"/>
    <property type="project" value="UniProtKB-KW"/>
</dbReference>
<comment type="subunit">
    <text evidence="4 17">Homodimer; dimerization is reversible, and the dimeric form is the active one.</text>
</comment>
<dbReference type="Pfam" id="PF02253">
    <property type="entry name" value="PLA1"/>
    <property type="match status" value="1"/>
</dbReference>
<comment type="catalytic activity">
    <reaction evidence="1 17">
        <text>a 1,2-diacyl-sn-glycero-3-phosphocholine + H2O = a 2-acyl-sn-glycero-3-phosphocholine + a fatty acid + H(+)</text>
        <dbReference type="Rhea" id="RHEA:18689"/>
        <dbReference type="ChEBI" id="CHEBI:15377"/>
        <dbReference type="ChEBI" id="CHEBI:15378"/>
        <dbReference type="ChEBI" id="CHEBI:28868"/>
        <dbReference type="ChEBI" id="CHEBI:57643"/>
        <dbReference type="ChEBI" id="CHEBI:57875"/>
        <dbReference type="EC" id="3.1.1.32"/>
    </reaction>
</comment>
<evidence type="ECO:0000256" key="11">
    <source>
        <dbReference type="ARBA" id="ARBA00022963"/>
    </source>
</evidence>
<proteinExistence type="inferred from homology"/>
<evidence type="ECO:0000313" key="18">
    <source>
        <dbReference type="EMBL" id="AYO75743.1"/>
    </source>
</evidence>
<dbReference type="PRINTS" id="PR01486">
    <property type="entry name" value="PHPHLIPASEA1"/>
</dbReference>
<keyword evidence="10 16" id="KW-0106">Calcium</keyword>
<comment type="subcellular location">
    <subcellularLocation>
        <location evidence="17">Cell outer membrane</location>
        <topology evidence="17">Multi-pass membrane protein</topology>
    </subcellularLocation>
    <text evidence="17">One of the very few enzymes located there.</text>
</comment>
<dbReference type="RefSeq" id="WP_122129148.1">
    <property type="nucleotide sequence ID" value="NZ_CP033227.1"/>
</dbReference>
<organism evidence="18 19">
    <name type="scientific">Sphingobium yanoikuyae</name>
    <name type="common">Sphingomonas yanoikuyae</name>
    <dbReference type="NCBI Taxonomy" id="13690"/>
    <lineage>
        <taxon>Bacteria</taxon>
        <taxon>Pseudomonadati</taxon>
        <taxon>Pseudomonadota</taxon>
        <taxon>Alphaproteobacteria</taxon>
        <taxon>Sphingomonadales</taxon>
        <taxon>Sphingomonadaceae</taxon>
        <taxon>Sphingobium</taxon>
    </lineage>
</organism>
<dbReference type="InterPro" id="IPR036541">
    <property type="entry name" value="PLipase_A1_sf"/>
</dbReference>
<comment type="similarity">
    <text evidence="3 17">Belongs to the phospholipase A1 family.</text>
</comment>
<name>A0A3G2ULA6_SPHYA</name>
<dbReference type="PANTHER" id="PTHR40457:SF1">
    <property type="entry name" value="PHOSPHOLIPASE A1"/>
    <property type="match status" value="1"/>
</dbReference>
<dbReference type="EMBL" id="CP033227">
    <property type="protein sequence ID" value="AYO75743.1"/>
    <property type="molecule type" value="Genomic_DNA"/>
</dbReference>
<sequence length="395" mass="42696">MTRASILSAVSAALLIATPAMAQDGIEILISRAALREAGGNVEVDVRLLNASDTQKTVVLPDRVAATLTADDVAHAVWLERASSTPASLELAPGSFAKAAYRLASSSAGEILSVPAWNDQRIALEVAPPSTQATAQVAAQAPPLPAPPPADRTVGNAFLENLSAYEPIYAVYGPGTNSEARIQLSFKYQLFGSRAREEDHASLRDGLYFAYTQRMFWDLGAESSPFRNIDYQPELFYLSEPVAIAGKATVSGQIGLRHESNGRDGDASRSINSIYVAPMAAFPLSGGWRLTVAPRAWLFVGDRSDNPDIRRYRGNGSLFMEVGEDNGLRLSTSTRFNLSTGKGAVSADMSYPLRRILGGGPDFYLFGQSFYGYGENLLDYDRRTTRFRIGLAVVR</sequence>
<keyword evidence="5" id="KW-1134">Transmembrane beta strand</keyword>
<keyword evidence="18" id="KW-0614">Plasmid</keyword>
<feature type="binding site" description="in dimeric form" evidence="16">
    <location>
        <position position="305"/>
    </location>
    <ligand>
        <name>Ca(2+)</name>
        <dbReference type="ChEBI" id="CHEBI:29108"/>
        <label>1</label>
    </ligand>
</feature>
<feature type="active site" description="Nucleophile" evidence="15">
    <location>
        <position position="260"/>
    </location>
</feature>
<comment type="catalytic activity">
    <reaction evidence="2 17">
        <text>a 1,2-diacyl-sn-glycero-3-phosphocholine + H2O = a 1-acyl-sn-glycero-3-phosphocholine + a fatty acid + H(+)</text>
        <dbReference type="Rhea" id="RHEA:15801"/>
        <dbReference type="ChEBI" id="CHEBI:15377"/>
        <dbReference type="ChEBI" id="CHEBI:15378"/>
        <dbReference type="ChEBI" id="CHEBI:28868"/>
        <dbReference type="ChEBI" id="CHEBI:57643"/>
        <dbReference type="ChEBI" id="CHEBI:58168"/>
        <dbReference type="EC" id="3.1.1.4"/>
    </reaction>
</comment>
<evidence type="ECO:0000256" key="17">
    <source>
        <dbReference type="RuleBase" id="RU366027"/>
    </source>
</evidence>
<dbReference type="GO" id="GO:0016042">
    <property type="term" value="P:lipid catabolic process"/>
    <property type="evidence" value="ECO:0007669"/>
    <property type="project" value="UniProtKB-KW"/>
</dbReference>
<geneLocation type="plasmid" evidence="19">
    <name>pf1</name>
</geneLocation>
<feature type="active site" description="Proton acceptor" evidence="15">
    <location>
        <position position="258"/>
    </location>
</feature>
<evidence type="ECO:0000256" key="4">
    <source>
        <dbReference type="ARBA" id="ARBA00011702"/>
    </source>
</evidence>
<feature type="binding site" description="in dimeric form" evidence="16">
    <location>
        <position position="268"/>
    </location>
    <ligand>
        <name>Ca(2+)</name>
        <dbReference type="ChEBI" id="CHEBI:29108"/>
        <label>1</label>
    </ligand>
</feature>
<feature type="signal peptide" evidence="17">
    <location>
        <begin position="1"/>
        <end position="22"/>
    </location>
</feature>